<comment type="caution">
    <text evidence="2">The sequence shown here is derived from an EMBL/GenBank/DDBJ whole genome shotgun (WGS) entry which is preliminary data.</text>
</comment>
<protein>
    <submittedName>
        <fullName evidence="2">Uncharacterized protein</fullName>
    </submittedName>
</protein>
<reference evidence="2 3" key="1">
    <citation type="journal article" date="2016" name="Syst. Appl. Microbiol.">
        <title>Pararhizobium polonicum sp. nov. isolated from tumors on stone fruit rootstocks.</title>
        <authorList>
            <person name="Pulawska J."/>
            <person name="Kuzmanovic N."/>
            <person name="Willems A."/>
            <person name="Pothier J.F."/>
        </authorList>
    </citation>
    <scope>NUCLEOTIDE SEQUENCE [LARGE SCALE GENOMIC DNA]</scope>
    <source>
        <strain evidence="2 3">F5.1</strain>
    </source>
</reference>
<evidence type="ECO:0000313" key="3">
    <source>
        <dbReference type="Proteomes" id="UP000093111"/>
    </source>
</evidence>
<organism evidence="2 3">
    <name type="scientific">Pararhizobium polonicum</name>
    <dbReference type="NCBI Taxonomy" id="1612624"/>
    <lineage>
        <taxon>Bacteria</taxon>
        <taxon>Pseudomonadati</taxon>
        <taxon>Pseudomonadota</taxon>
        <taxon>Alphaproteobacteria</taxon>
        <taxon>Hyphomicrobiales</taxon>
        <taxon>Rhizobiaceae</taxon>
        <taxon>Rhizobium/Agrobacterium group</taxon>
        <taxon>Pararhizobium</taxon>
    </lineage>
</organism>
<dbReference type="AlphaFoldDB" id="A0A1C7P781"/>
<evidence type="ECO:0000256" key="1">
    <source>
        <dbReference type="SAM" id="Phobius"/>
    </source>
</evidence>
<dbReference type="EMBL" id="LGLV01000006">
    <property type="protein sequence ID" value="OBZ95564.1"/>
    <property type="molecule type" value="Genomic_DNA"/>
</dbReference>
<keyword evidence="1" id="KW-0472">Membrane</keyword>
<keyword evidence="1" id="KW-1133">Transmembrane helix</keyword>
<dbReference type="Proteomes" id="UP000093111">
    <property type="component" value="Unassembled WGS sequence"/>
</dbReference>
<sequence>MTIFRYFDWAAILVFAIAGPLVVEVAFFFWLIVVGPIDLLYIANLGGTRVDFFSILPFFYLLCFVPALFAGVLFGIAWRMWPKRMQRGMLICTIAGGGAGMFAALSWATLFGFPDYSSAFLYFGLPTCSGALCARFVRRIKIVTQKPLATDAP</sequence>
<feature type="transmembrane region" description="Helical" evidence="1">
    <location>
        <begin position="52"/>
        <end position="78"/>
    </location>
</feature>
<keyword evidence="3" id="KW-1185">Reference proteome</keyword>
<name>A0A1C7P781_9HYPH</name>
<feature type="transmembrane region" description="Helical" evidence="1">
    <location>
        <begin position="12"/>
        <end position="32"/>
    </location>
</feature>
<proteinExistence type="predicted"/>
<dbReference type="RefSeq" id="WP_068953810.1">
    <property type="nucleotide sequence ID" value="NZ_LGLV01000006.1"/>
</dbReference>
<keyword evidence="1" id="KW-0812">Transmembrane</keyword>
<feature type="transmembrane region" description="Helical" evidence="1">
    <location>
        <begin position="90"/>
        <end position="113"/>
    </location>
</feature>
<feature type="transmembrane region" description="Helical" evidence="1">
    <location>
        <begin position="119"/>
        <end position="137"/>
    </location>
</feature>
<evidence type="ECO:0000313" key="2">
    <source>
        <dbReference type="EMBL" id="OBZ95564.1"/>
    </source>
</evidence>
<gene>
    <name evidence="2" type="ORF">ADU59_09195</name>
</gene>
<accession>A0A1C7P781</accession>